<comment type="caution">
    <text evidence="2">The sequence shown here is derived from an EMBL/GenBank/DDBJ whole genome shotgun (WGS) entry which is preliminary data.</text>
</comment>
<dbReference type="InterPro" id="IPR024402">
    <property type="entry name" value="DUF2726"/>
</dbReference>
<sequence length="175" mass="20006">MVAGIIIIAILLAGFVVLLRQAGSARYPLLQRLREKGIRPGSTVLLLCGRPSFVSAGRLMTEREQRFLRRLDRVTDTRQWRLCPQVRVADIVRVAPDRKSGSREWWQLFRLVSQWHCDVVITDRAWRIIVAVELDDRSHQALKQAGIPLLRGDDEQQLAERVRAHLCAQRPEAAA</sequence>
<dbReference type="AlphaFoldDB" id="A0A5U6SYR0"/>
<name>A0A5U6SYR0_SALER</name>
<gene>
    <name evidence="2" type="ORF">BRO79_23860</name>
</gene>
<dbReference type="EMBL" id="AAGRCI010000041">
    <property type="protein sequence ID" value="EBR0846431.1"/>
    <property type="molecule type" value="Genomic_DNA"/>
</dbReference>
<organism evidence="2">
    <name type="scientific">Salmonella enterica</name>
    <name type="common">Salmonella choleraesuis</name>
    <dbReference type="NCBI Taxonomy" id="28901"/>
    <lineage>
        <taxon>Bacteria</taxon>
        <taxon>Pseudomonadati</taxon>
        <taxon>Pseudomonadota</taxon>
        <taxon>Gammaproteobacteria</taxon>
        <taxon>Enterobacterales</taxon>
        <taxon>Enterobacteriaceae</taxon>
        <taxon>Salmonella</taxon>
    </lineage>
</organism>
<protein>
    <submittedName>
        <fullName evidence="2">DUF2726 domain-containing protein</fullName>
    </submittedName>
</protein>
<reference evidence="2" key="1">
    <citation type="submission" date="2018-07" db="EMBL/GenBank/DDBJ databases">
        <authorList>
            <consortium name="GenomeTrakr network: Whole genome sequencing for foodborne pathogen traceback"/>
        </authorList>
    </citation>
    <scope>NUCLEOTIDE SEQUENCE</scope>
    <source>
        <strain evidence="2">CFSAN056582</strain>
    </source>
</reference>
<feature type="domain" description="DUF2726" evidence="1">
    <location>
        <begin position="58"/>
        <end position="145"/>
    </location>
</feature>
<proteinExistence type="predicted"/>
<accession>A0A5U6SYR0</accession>
<dbReference type="Pfam" id="PF10881">
    <property type="entry name" value="DUF2726"/>
    <property type="match status" value="1"/>
</dbReference>
<evidence type="ECO:0000259" key="1">
    <source>
        <dbReference type="Pfam" id="PF10881"/>
    </source>
</evidence>
<evidence type="ECO:0000313" key="2">
    <source>
        <dbReference type="EMBL" id="EBR0846431.1"/>
    </source>
</evidence>